<dbReference type="GO" id="GO:0016798">
    <property type="term" value="F:hydrolase activity, acting on glycosyl bonds"/>
    <property type="evidence" value="ECO:0007669"/>
    <property type="project" value="UniProtKB-KW"/>
</dbReference>
<dbReference type="Gene3D" id="1.50.10.20">
    <property type="match status" value="2"/>
</dbReference>
<organism evidence="3 4">
    <name type="scientific">Delitschia confertaspora ATCC 74209</name>
    <dbReference type="NCBI Taxonomy" id="1513339"/>
    <lineage>
        <taxon>Eukaryota</taxon>
        <taxon>Fungi</taxon>
        <taxon>Dikarya</taxon>
        <taxon>Ascomycota</taxon>
        <taxon>Pezizomycotina</taxon>
        <taxon>Dothideomycetes</taxon>
        <taxon>Pleosporomycetidae</taxon>
        <taxon>Pleosporales</taxon>
        <taxon>Delitschiaceae</taxon>
        <taxon>Delitschia</taxon>
    </lineage>
</organism>
<keyword evidence="2" id="KW-0732">Signal</keyword>
<feature type="region of interest" description="Disordered" evidence="1">
    <location>
        <begin position="642"/>
        <end position="667"/>
    </location>
</feature>
<dbReference type="SUPFAM" id="SSF48208">
    <property type="entry name" value="Six-hairpin glycosidases"/>
    <property type="match status" value="1"/>
</dbReference>
<evidence type="ECO:0000313" key="4">
    <source>
        <dbReference type="Proteomes" id="UP000799536"/>
    </source>
</evidence>
<dbReference type="Pfam" id="PF03663">
    <property type="entry name" value="Glyco_hydro_76"/>
    <property type="match status" value="1"/>
</dbReference>
<feature type="compositionally biased region" description="Basic and acidic residues" evidence="1">
    <location>
        <begin position="657"/>
        <end position="667"/>
    </location>
</feature>
<evidence type="ECO:0000313" key="3">
    <source>
        <dbReference type="EMBL" id="KAF2200995.1"/>
    </source>
</evidence>
<protein>
    <submittedName>
        <fullName evidence="3">Six-hairpin glycosidase</fullName>
    </submittedName>
</protein>
<dbReference type="Proteomes" id="UP000799536">
    <property type="component" value="Unassembled WGS sequence"/>
</dbReference>
<dbReference type="AlphaFoldDB" id="A0A9P4JKU5"/>
<keyword evidence="4" id="KW-1185">Reference proteome</keyword>
<evidence type="ECO:0000256" key="2">
    <source>
        <dbReference type="SAM" id="SignalP"/>
    </source>
</evidence>
<evidence type="ECO:0000256" key="1">
    <source>
        <dbReference type="SAM" id="MobiDB-lite"/>
    </source>
</evidence>
<keyword evidence="3" id="KW-0326">Glycosidase</keyword>
<dbReference type="PANTHER" id="PTHR47791">
    <property type="entry name" value="MEIOTICALLY UP-REGULATED GENE 191 PROTEIN"/>
    <property type="match status" value="1"/>
</dbReference>
<accession>A0A9P4JKU5</accession>
<dbReference type="InterPro" id="IPR008928">
    <property type="entry name" value="6-hairpin_glycosidase_sf"/>
</dbReference>
<comment type="caution">
    <text evidence="3">The sequence shown here is derived from an EMBL/GenBank/DDBJ whole genome shotgun (WGS) entry which is preliminary data.</text>
</comment>
<sequence>MATISRVASSSMRSFCVLALVACLVVLVYARKEPEAPHPIPDYPAKFEYLNQHVLHPDASKLALGPPSSSDQASAQTPINPLSELRSALSTLQTQYFTIWLGKWPSSIDWTAAVINTHLSAALHTLSSSVSYFIPEAFGTTKTMVDEALMVENEINKYFSQSVTYYFGEDHFAIRNEAYDDMLWVVLGWLESINLINEHNRAHYPYSTPPSSFLKQSGEKEGWWARQFIPGFAHRARVFYDLASKGWDWKLCGGGMNWNPHTRLPYKNAITNELFIASSMGMYLGFPGDQNCEPFVADEGKRAARPAARTEQELDEEQERREKEEKERSAKTTAENTCSEDFPTEGRSTYDPKYLQAAVNGYQWLKSSGMTNSQGLYVDGFHIKDYGKGDNGIGTGKCDDRNEMVYTYNQGVLLSGLRGLWEGTGNVSYLEDGHELIRNVIGATGWNDTSVPTKVTLAKEEDSERSADSTISYGGEWSGLGQAGILAELCDPSGSCSQNGQTFKSIFFHHLTSFCAPLPRRAVHHGKTFAADKALAMLHRRSCNQYAKWVVHNAAAALKSRDSNGRFGMWWGAGEFEKELEARGLDDEEMEEEIKEAFGDVLPEGARDYRNGKPYEFGKTEDVFECGTMRLRPTLAEQRRAQKAQERGGKKTRRVKGRDLNDRGRGRTVETQAGGVSVVRAMWEFVRHLEEEEGEGGGGVNLEL</sequence>
<feature type="signal peptide" evidence="2">
    <location>
        <begin position="1"/>
        <end position="30"/>
    </location>
</feature>
<dbReference type="GO" id="GO:0005975">
    <property type="term" value="P:carbohydrate metabolic process"/>
    <property type="evidence" value="ECO:0007669"/>
    <property type="project" value="InterPro"/>
</dbReference>
<dbReference type="InterPro" id="IPR053169">
    <property type="entry name" value="MUG_Protein"/>
</dbReference>
<dbReference type="InterPro" id="IPR005198">
    <property type="entry name" value="Glyco_hydro_76"/>
</dbReference>
<feature type="compositionally biased region" description="Basic and acidic residues" evidence="1">
    <location>
        <begin position="299"/>
        <end position="330"/>
    </location>
</feature>
<keyword evidence="3" id="KW-0378">Hydrolase</keyword>
<gene>
    <name evidence="3" type="ORF">GQ43DRAFT_456048</name>
</gene>
<feature type="region of interest" description="Disordered" evidence="1">
    <location>
        <begin position="299"/>
        <end position="346"/>
    </location>
</feature>
<proteinExistence type="predicted"/>
<dbReference type="EMBL" id="ML993995">
    <property type="protein sequence ID" value="KAF2200995.1"/>
    <property type="molecule type" value="Genomic_DNA"/>
</dbReference>
<feature type="chain" id="PRO_5040511718" evidence="2">
    <location>
        <begin position="31"/>
        <end position="704"/>
    </location>
</feature>
<dbReference type="OrthoDB" id="4104179at2759"/>
<dbReference type="PANTHER" id="PTHR47791:SF2">
    <property type="entry name" value="ENDO MANNANASE, GH76 FAMILY (EUROFUNG)"/>
    <property type="match status" value="1"/>
</dbReference>
<reference evidence="3" key="1">
    <citation type="journal article" date="2020" name="Stud. Mycol.">
        <title>101 Dothideomycetes genomes: a test case for predicting lifestyles and emergence of pathogens.</title>
        <authorList>
            <person name="Haridas S."/>
            <person name="Albert R."/>
            <person name="Binder M."/>
            <person name="Bloem J."/>
            <person name="Labutti K."/>
            <person name="Salamov A."/>
            <person name="Andreopoulos B."/>
            <person name="Baker S."/>
            <person name="Barry K."/>
            <person name="Bills G."/>
            <person name="Bluhm B."/>
            <person name="Cannon C."/>
            <person name="Castanera R."/>
            <person name="Culley D."/>
            <person name="Daum C."/>
            <person name="Ezra D."/>
            <person name="Gonzalez J."/>
            <person name="Henrissat B."/>
            <person name="Kuo A."/>
            <person name="Liang C."/>
            <person name="Lipzen A."/>
            <person name="Lutzoni F."/>
            <person name="Magnuson J."/>
            <person name="Mondo S."/>
            <person name="Nolan M."/>
            <person name="Ohm R."/>
            <person name="Pangilinan J."/>
            <person name="Park H.-J."/>
            <person name="Ramirez L."/>
            <person name="Alfaro M."/>
            <person name="Sun H."/>
            <person name="Tritt A."/>
            <person name="Yoshinaga Y."/>
            <person name="Zwiers L.-H."/>
            <person name="Turgeon B."/>
            <person name="Goodwin S."/>
            <person name="Spatafora J."/>
            <person name="Crous P."/>
            <person name="Grigoriev I."/>
        </authorList>
    </citation>
    <scope>NUCLEOTIDE SEQUENCE</scope>
    <source>
        <strain evidence="3">ATCC 74209</strain>
    </source>
</reference>
<name>A0A9P4JKU5_9PLEO</name>